<evidence type="ECO:0000259" key="12">
    <source>
        <dbReference type="Pfam" id="PF18137"/>
    </source>
</evidence>
<dbReference type="InterPro" id="IPR020795">
    <property type="entry name" value="ORC3"/>
</dbReference>
<dbReference type="PANTHER" id="PTHR12748">
    <property type="entry name" value="ORIGIN RECOGNITION COMPLEX SUBUNIT 3"/>
    <property type="match status" value="1"/>
</dbReference>
<evidence type="ECO:0000256" key="2">
    <source>
        <dbReference type="ARBA" id="ARBA00010977"/>
    </source>
</evidence>
<evidence type="ECO:0000313" key="15">
    <source>
        <dbReference type="Proteomes" id="UP000241818"/>
    </source>
</evidence>
<dbReference type="Pfam" id="PF18137">
    <property type="entry name" value="WHD_ORC"/>
    <property type="match status" value="1"/>
</dbReference>
<comment type="similarity">
    <text evidence="2">Belongs to the ORC3 family.</text>
</comment>
<keyword evidence="6" id="KW-0238">DNA-binding</keyword>
<evidence type="ECO:0000256" key="7">
    <source>
        <dbReference type="ARBA" id="ARBA00023242"/>
    </source>
</evidence>
<comment type="subcellular location">
    <subcellularLocation>
        <location evidence="1">Nucleus</location>
    </subcellularLocation>
</comment>
<dbReference type="AlphaFoldDB" id="A0A2T3BEE3"/>
<dbReference type="InParanoid" id="A0A2T3BEE3"/>
<dbReference type="GO" id="GO:0005664">
    <property type="term" value="C:nuclear origin of replication recognition complex"/>
    <property type="evidence" value="ECO:0007669"/>
    <property type="project" value="InterPro"/>
</dbReference>
<feature type="domain" description="Origin recognition complex subunit 3 insertion" evidence="13">
    <location>
        <begin position="360"/>
        <end position="593"/>
    </location>
</feature>
<evidence type="ECO:0000256" key="3">
    <source>
        <dbReference type="ARBA" id="ARBA00019085"/>
    </source>
</evidence>
<dbReference type="GO" id="GO:0003688">
    <property type="term" value="F:DNA replication origin binding"/>
    <property type="evidence" value="ECO:0007669"/>
    <property type="project" value="TreeGrafter"/>
</dbReference>
<comment type="subunit">
    <text evidence="8">Component of ORC, a complex composed of at least 6 subunits: ORC1, ORC2, ORC3, ORC4, ORC5 and ORC6. ORC is regulated in a cell-cycle dependent manner. It is sequentially assembled at the exit from anaphase of mitosis and disassembled as cells enter S phase.</text>
</comment>
<dbReference type="CDD" id="cd20704">
    <property type="entry name" value="Orc3"/>
    <property type="match status" value="1"/>
</dbReference>
<keyword evidence="7" id="KW-0539">Nucleus</keyword>
<sequence length="712" mass="79171">MSVNGETSSITGFDASDHQPAFIFTPSAIEGAPERPAKRRRVGRTSAPDPTKHAQAFRFERLLNGLEDTECVGLREELFKRHWAKTEERIQSILGESNEDTLTKVTSFVQDVAPTEGSGIVPTGFIVTGPNIASQGLLFEQLSERLKTEVNGPVVTLRSGDAANLKAALKQLIRDATNQRAVNEDEGEGFFERDGRKLLNYDLEILHGFVKLHGSKRAIVAFQDSEAFDPGLLGDLIALFSSWMNRIPFVLLFGIATSIDLFRERLPRAATKCLFGAQFDVEQTSSVFESVFLKVIAGSEAPLRLGPALVSSLIERQHNHVQSIQAFISALKYAYMCHFYANPLSVLSDNERDSKSLLKLLQSEHLEAIRMLPSFIKLVENSVEKHEVTLARGLLEDDKVLLREVEKALDSATQRVITILRTMHVLSSAATGPVEKIDLYVRAFKGSLSDSDTVRAVLDSIKRMAPDALIAFIGRITKAVENGSPELDLEGWLGEETEFLKEITDIQGEVTSLVEEAVETGKPVRSQYAIHSQGLRTTVIAQKVQLSYEKSTLSKQDIKYTALIDRMSNLLKEYFTFEHPQDLFLNEVWLYDSLSPYKEVFTPGSRLAIEQSLSAPYHYLPGCKDTGDAFSSSKPATAILYQMYLESGSLINVSDIWTAFFSIVGGEESEGYDERTALMLFYRGLADLKLLGMVKPSRKKVDHLAKSVWKGL</sequence>
<dbReference type="GO" id="GO:0031261">
    <property type="term" value="C:DNA replication preinitiation complex"/>
    <property type="evidence" value="ECO:0007669"/>
    <property type="project" value="TreeGrafter"/>
</dbReference>
<dbReference type="STRING" id="857342.A0A2T3BEE3"/>
<dbReference type="Pfam" id="PF07034">
    <property type="entry name" value="ORC3_N"/>
    <property type="match status" value="1"/>
</dbReference>
<keyword evidence="15" id="KW-1185">Reference proteome</keyword>
<accession>A0A2T3BEE3</accession>
<proteinExistence type="inferred from homology"/>
<gene>
    <name evidence="14" type="ORF">M430DRAFT_15049</name>
</gene>
<evidence type="ECO:0000256" key="10">
    <source>
        <dbReference type="SAM" id="MobiDB-lite"/>
    </source>
</evidence>
<feature type="domain" description="Origin recognition complex subunit 3 N-terminal" evidence="11">
    <location>
        <begin position="20"/>
        <end position="347"/>
    </location>
</feature>
<dbReference type="Pfam" id="PF19675">
    <property type="entry name" value="ORC3_ins"/>
    <property type="match status" value="1"/>
</dbReference>
<dbReference type="OrthoDB" id="10265211at2759"/>
<evidence type="ECO:0000256" key="9">
    <source>
        <dbReference type="ARBA" id="ARBA00045241"/>
    </source>
</evidence>
<dbReference type="Proteomes" id="UP000241818">
    <property type="component" value="Unassembled WGS sequence"/>
</dbReference>
<dbReference type="InterPro" id="IPR040855">
    <property type="entry name" value="ORC_WH_C"/>
</dbReference>
<comment type="function">
    <text evidence="9">Component of the origin recognition complex (ORC) that binds origins of replication. DNA-binding is ATP-dependent. The specific DNA sequences that define origins of replication have not been identified yet. ORC is required to assemble the pre-replication complex necessary to initiate DNA replication. Binds histone H3 and H4 trimethylation marks H3K9me3, H3K27me3 and H4K20me3.</text>
</comment>
<evidence type="ECO:0000256" key="5">
    <source>
        <dbReference type="ARBA" id="ARBA00022705"/>
    </source>
</evidence>
<feature type="domain" description="Origin recognition complex subunit 3 winged helix C-terminal" evidence="12">
    <location>
        <begin position="606"/>
        <end position="709"/>
    </location>
</feature>
<evidence type="ECO:0000256" key="4">
    <source>
        <dbReference type="ARBA" id="ARBA00022553"/>
    </source>
</evidence>
<evidence type="ECO:0000259" key="11">
    <source>
        <dbReference type="Pfam" id="PF07034"/>
    </source>
</evidence>
<evidence type="ECO:0000256" key="1">
    <source>
        <dbReference type="ARBA" id="ARBA00004123"/>
    </source>
</evidence>
<dbReference type="InterPro" id="IPR045663">
    <property type="entry name" value="ORC3_ins"/>
</dbReference>
<dbReference type="GeneID" id="36571255"/>
<evidence type="ECO:0000256" key="6">
    <source>
        <dbReference type="ARBA" id="ARBA00023125"/>
    </source>
</evidence>
<reference evidence="14 15" key="1">
    <citation type="journal article" date="2018" name="New Phytol.">
        <title>Comparative genomics and transcriptomics depict ericoid mycorrhizal fungi as versatile saprotrophs and plant mutualists.</title>
        <authorList>
            <person name="Martino E."/>
            <person name="Morin E."/>
            <person name="Grelet G.A."/>
            <person name="Kuo A."/>
            <person name="Kohler A."/>
            <person name="Daghino S."/>
            <person name="Barry K.W."/>
            <person name="Cichocki N."/>
            <person name="Clum A."/>
            <person name="Dockter R.B."/>
            <person name="Hainaut M."/>
            <person name="Kuo R.C."/>
            <person name="LaButti K."/>
            <person name="Lindahl B.D."/>
            <person name="Lindquist E.A."/>
            <person name="Lipzen A."/>
            <person name="Khouja H.R."/>
            <person name="Magnuson J."/>
            <person name="Murat C."/>
            <person name="Ohm R.A."/>
            <person name="Singer S.W."/>
            <person name="Spatafora J.W."/>
            <person name="Wang M."/>
            <person name="Veneault-Fourrey C."/>
            <person name="Henrissat B."/>
            <person name="Grigoriev I.V."/>
            <person name="Martin F.M."/>
            <person name="Perotto S."/>
        </authorList>
    </citation>
    <scope>NUCLEOTIDE SEQUENCE [LARGE SCALE GENOMIC DNA]</scope>
    <source>
        <strain evidence="14 15">ATCC 22711</strain>
    </source>
</reference>
<organism evidence="14 15">
    <name type="scientific">Amorphotheca resinae ATCC 22711</name>
    <dbReference type="NCBI Taxonomy" id="857342"/>
    <lineage>
        <taxon>Eukaryota</taxon>
        <taxon>Fungi</taxon>
        <taxon>Dikarya</taxon>
        <taxon>Ascomycota</taxon>
        <taxon>Pezizomycotina</taxon>
        <taxon>Leotiomycetes</taxon>
        <taxon>Helotiales</taxon>
        <taxon>Amorphothecaceae</taxon>
        <taxon>Amorphotheca</taxon>
    </lineage>
</organism>
<evidence type="ECO:0000256" key="8">
    <source>
        <dbReference type="ARBA" id="ARBA00026084"/>
    </source>
</evidence>
<evidence type="ECO:0000313" key="14">
    <source>
        <dbReference type="EMBL" id="PSS27787.1"/>
    </source>
</evidence>
<dbReference type="GO" id="GO:0005656">
    <property type="term" value="C:nuclear pre-replicative complex"/>
    <property type="evidence" value="ECO:0007669"/>
    <property type="project" value="TreeGrafter"/>
</dbReference>
<feature type="region of interest" description="Disordered" evidence="10">
    <location>
        <begin position="25"/>
        <end position="53"/>
    </location>
</feature>
<evidence type="ECO:0000259" key="13">
    <source>
        <dbReference type="Pfam" id="PF19675"/>
    </source>
</evidence>
<dbReference type="PANTHER" id="PTHR12748:SF0">
    <property type="entry name" value="ORIGIN RECOGNITION COMPLEX SUBUNIT 3"/>
    <property type="match status" value="1"/>
</dbReference>
<protein>
    <recommendedName>
        <fullName evidence="3">Origin recognition complex subunit 3</fullName>
    </recommendedName>
</protein>
<dbReference type="GO" id="GO:0006270">
    <property type="term" value="P:DNA replication initiation"/>
    <property type="evidence" value="ECO:0007669"/>
    <property type="project" value="TreeGrafter"/>
</dbReference>
<name>A0A2T3BEE3_AMORE</name>
<dbReference type="EMBL" id="KZ679006">
    <property type="protein sequence ID" value="PSS27787.1"/>
    <property type="molecule type" value="Genomic_DNA"/>
</dbReference>
<keyword evidence="4" id="KW-0597">Phosphoprotein</keyword>
<dbReference type="InterPro" id="IPR045667">
    <property type="entry name" value="ORC3_N"/>
</dbReference>
<keyword evidence="5" id="KW-0235">DNA replication</keyword>
<dbReference type="RefSeq" id="XP_024725312.1">
    <property type="nucleotide sequence ID" value="XM_024863174.1"/>
</dbReference>